<dbReference type="Proteomes" id="UP000339690">
    <property type="component" value="Chromosome"/>
</dbReference>
<gene>
    <name evidence="3" type="ORF">GI584_07935</name>
</gene>
<dbReference type="InterPro" id="IPR006059">
    <property type="entry name" value="SBP"/>
</dbReference>
<evidence type="ECO:0000313" key="3">
    <source>
        <dbReference type="EMBL" id="QGH33956.1"/>
    </source>
</evidence>
<evidence type="ECO:0000256" key="2">
    <source>
        <dbReference type="SAM" id="SignalP"/>
    </source>
</evidence>
<dbReference type="SUPFAM" id="SSF53850">
    <property type="entry name" value="Periplasmic binding protein-like II"/>
    <property type="match status" value="1"/>
</dbReference>
<feature type="signal peptide" evidence="2">
    <location>
        <begin position="1"/>
        <end position="21"/>
    </location>
</feature>
<sequence length="574" mass="65354">MDWKKNAWLLSLLSALLLVLAACSDDSKETGSTDSGNDTTEESDNEENESNGEIHTYDFFDGSGPGEDINTSETTLGKMFEEETGVNFDIEHIVGDVNQKIGTMIASGEYPELLNAEQSTDAVIDAGGFIPLNDLLEEHAPNIMEMYGPYLEFMKRDDGNIYIIPSGASHGFVKPANLEQGGWWIKRDVLRELDYPQPETLDDYFDIIAEYTEANPQIDGANTIGFTALTHDWRFFALSNQPNHLAGYPNDGGIMVDTETLDVSVYGNKPETERWLEKLNEVNAAGLFDQEAFTQNYDEYLAKITSGRVVGFFDYRWQVGQALDTLYQDEDFYNDYMAFPVVFEEGIKDQYLDPVGFAASPGMGITTGTSEEDQVRIIKYLDHIAKEETQKLVTWGVEGETYEIEDDGRYYRTEEQIAETRNTEFRDEFGFSYFEWGWPRMNGLYPDGNAVEPPKQPEVATLMYDEGDKEFLEAYGIETFTELFSEPDERPWFPAWDTPIETGTPAQLYEQQLDDLMKRKYPEIIFADPGEFSTQWEAYLDEFEGLPYEEYEQVIQESVERKVEIAEKAAEAAE</sequence>
<dbReference type="Pfam" id="PF13416">
    <property type="entry name" value="SBP_bac_8"/>
    <property type="match status" value="1"/>
</dbReference>
<dbReference type="PANTHER" id="PTHR43649">
    <property type="entry name" value="ARABINOSE-BINDING PROTEIN-RELATED"/>
    <property type="match status" value="1"/>
</dbReference>
<dbReference type="RefSeq" id="WP_153790886.1">
    <property type="nucleotide sequence ID" value="NZ_CP045915.1"/>
</dbReference>
<dbReference type="KEGG" id="grc:GI584_07935"/>
<protein>
    <submittedName>
        <fullName evidence="3">Extracellular solute-binding protein</fullName>
    </submittedName>
</protein>
<dbReference type="EMBL" id="CP045915">
    <property type="protein sequence ID" value="QGH33956.1"/>
    <property type="molecule type" value="Genomic_DNA"/>
</dbReference>
<name>A0A5Q2TGY4_9BACI</name>
<evidence type="ECO:0000256" key="1">
    <source>
        <dbReference type="SAM" id="MobiDB-lite"/>
    </source>
</evidence>
<organism evidence="3 4">
    <name type="scientific">Gracilibacillus salitolerans</name>
    <dbReference type="NCBI Taxonomy" id="2663022"/>
    <lineage>
        <taxon>Bacteria</taxon>
        <taxon>Bacillati</taxon>
        <taxon>Bacillota</taxon>
        <taxon>Bacilli</taxon>
        <taxon>Bacillales</taxon>
        <taxon>Bacillaceae</taxon>
        <taxon>Gracilibacillus</taxon>
    </lineage>
</organism>
<dbReference type="PANTHER" id="PTHR43649:SF12">
    <property type="entry name" value="DIACETYLCHITOBIOSE BINDING PROTEIN DASA"/>
    <property type="match status" value="1"/>
</dbReference>
<dbReference type="PROSITE" id="PS51257">
    <property type="entry name" value="PROKAR_LIPOPROTEIN"/>
    <property type="match status" value="1"/>
</dbReference>
<proteinExistence type="predicted"/>
<feature type="compositionally biased region" description="Acidic residues" evidence="1">
    <location>
        <begin position="39"/>
        <end position="50"/>
    </location>
</feature>
<evidence type="ECO:0000313" key="4">
    <source>
        <dbReference type="Proteomes" id="UP000339690"/>
    </source>
</evidence>
<feature type="region of interest" description="Disordered" evidence="1">
    <location>
        <begin position="26"/>
        <end position="71"/>
    </location>
</feature>
<dbReference type="InterPro" id="IPR050490">
    <property type="entry name" value="Bact_solute-bd_prot1"/>
</dbReference>
<reference evidence="3 4" key="1">
    <citation type="submission" date="2019-11" db="EMBL/GenBank/DDBJ databases">
        <title>Gracilibacillus salitolerans sp. nov., a moderate halophile isolated from a saline soil in northwest China.</title>
        <authorList>
            <person name="Gan L."/>
        </authorList>
    </citation>
    <scope>NUCLEOTIDE SEQUENCE [LARGE SCALE GENOMIC DNA]</scope>
    <source>
        <strain evidence="3 4">SCU50</strain>
    </source>
</reference>
<keyword evidence="2" id="KW-0732">Signal</keyword>
<dbReference type="AlphaFoldDB" id="A0A5Q2TGY4"/>
<accession>A0A5Q2TGY4</accession>
<feature type="chain" id="PRO_5039326341" evidence="2">
    <location>
        <begin position="22"/>
        <end position="574"/>
    </location>
</feature>
<keyword evidence="4" id="KW-1185">Reference proteome</keyword>
<dbReference type="Gene3D" id="3.40.190.10">
    <property type="entry name" value="Periplasmic binding protein-like II"/>
    <property type="match status" value="2"/>
</dbReference>